<dbReference type="SUPFAM" id="SSF51569">
    <property type="entry name" value="Aldolase"/>
    <property type="match status" value="1"/>
</dbReference>
<evidence type="ECO:0000256" key="6">
    <source>
        <dbReference type="ARBA" id="ARBA00023304"/>
    </source>
</evidence>
<evidence type="ECO:0000256" key="7">
    <source>
        <dbReference type="ARBA" id="ARBA00048263"/>
    </source>
</evidence>
<keyword evidence="11" id="KW-0012">Acyltransferase</keyword>
<comment type="caution">
    <text evidence="11">The sequence shown here is derived from an EMBL/GenBank/DDBJ whole genome shotgun (WGS) entry which is preliminary data.</text>
</comment>
<dbReference type="Pfam" id="PF08502">
    <property type="entry name" value="LeuA_dimer"/>
    <property type="match status" value="1"/>
</dbReference>
<dbReference type="GO" id="GO:0009098">
    <property type="term" value="P:L-leucine biosynthetic process"/>
    <property type="evidence" value="ECO:0007669"/>
    <property type="project" value="InterPro"/>
</dbReference>
<sequence>MQKRPPGGAVGRCAAALRALIPRGAAKMTKHRLYLYDTTLRDGQQTQGVSFSTQEKIQIAHALDRLGVDYIEGGWPGANPTDSAFFDDAPKTRATMTAFGMTKRAGRSAENDEVLAAVLNAGTKAVCLVGKTHDFHVTAALGISLEENTDNIARSIAHVVAEGREALFDAEHFFDGYTANPAYALDCLSAAVDAGARWVVLCDTNGGTLPPEIGRIVSEVIASGIPGERLGIHTHDDTGNAVAGSLAAVDAGVRQIQGTLNGLGERCGNANLTTLIPTLLLKEPYASRYETGITHDGLRSLTAISRQLDEILNRVPLRQAAYVGASAFAHKAGLHASAILKDPSTYEHIDPAAVGNARIIPMSNQAGQSNLRQRLTEAGIAVEPGDPTLARLLETIKAREEEGYTYDSAQASFEILARKELGQMPEFFEVKRYKVTVERRKNKYDRMVSLSEAVVVVKVDGDKKLSVSESMDDHGCDRGPVNALAKALAKDLGRYQDQIDDMRLVDFKVRITQGGTEAATRVIIDSEDGQGRRWSTVGVSPNIVDASFEALLDAISWKLLRGQGAA</sequence>
<accession>A0A0A0HQX9</accession>
<dbReference type="InterPro" id="IPR013785">
    <property type="entry name" value="Aldolase_TIM"/>
</dbReference>
<evidence type="ECO:0000256" key="8">
    <source>
        <dbReference type="NCBIfam" id="TIGR00977"/>
    </source>
</evidence>
<dbReference type="Pfam" id="PF22617">
    <property type="entry name" value="HCS_D2"/>
    <property type="match status" value="1"/>
</dbReference>
<evidence type="ECO:0000256" key="2">
    <source>
        <dbReference type="ARBA" id="ARBA00006154"/>
    </source>
</evidence>
<dbReference type="InterPro" id="IPR054691">
    <property type="entry name" value="LeuA/HCS_post-cat"/>
</dbReference>
<dbReference type="eggNOG" id="COG0119">
    <property type="taxonomic scope" value="Bacteria"/>
</dbReference>
<dbReference type="Gene3D" id="3.20.20.70">
    <property type="entry name" value="Aldolase class I"/>
    <property type="match status" value="1"/>
</dbReference>
<dbReference type="InterPro" id="IPR002034">
    <property type="entry name" value="AIPM/Hcit_synth_CS"/>
</dbReference>
<dbReference type="EC" id="2.3.3.21" evidence="8"/>
<protein>
    <recommendedName>
        <fullName evidence="8">Citramalate synthase</fullName>
        <ecNumber evidence="8">2.3.3.21</ecNumber>
    </recommendedName>
</protein>
<comment type="catalytic activity">
    <reaction evidence="7">
        <text>pyruvate + acetyl-CoA + H2O = (3R)-citramalate + CoA + H(+)</text>
        <dbReference type="Rhea" id="RHEA:19045"/>
        <dbReference type="ChEBI" id="CHEBI:15361"/>
        <dbReference type="ChEBI" id="CHEBI:15377"/>
        <dbReference type="ChEBI" id="CHEBI:15378"/>
        <dbReference type="ChEBI" id="CHEBI:30934"/>
        <dbReference type="ChEBI" id="CHEBI:57287"/>
        <dbReference type="ChEBI" id="CHEBI:57288"/>
        <dbReference type="EC" id="2.3.3.21"/>
    </reaction>
</comment>
<dbReference type="PANTHER" id="PTHR43538:SF1">
    <property type="entry name" value="(R)-CITRAMALATE SYNTHASE"/>
    <property type="match status" value="1"/>
</dbReference>
<evidence type="ECO:0000256" key="9">
    <source>
        <dbReference type="RuleBase" id="RU003523"/>
    </source>
</evidence>
<keyword evidence="3" id="KW-0028">Amino-acid biosynthesis</keyword>
<dbReference type="GO" id="GO:0043714">
    <property type="term" value="F:(R)-citramalate synthase activity"/>
    <property type="evidence" value="ECO:0007669"/>
    <property type="project" value="UniProtKB-UniRule"/>
</dbReference>
<reference evidence="11 12" key="1">
    <citation type="submission" date="2013-01" db="EMBL/GenBank/DDBJ databases">
        <authorList>
            <person name="Fiebig A."/>
            <person name="Goeker M."/>
            <person name="Klenk H.-P.P."/>
        </authorList>
    </citation>
    <scope>NUCLEOTIDE SEQUENCE [LARGE SCALE GENOMIC DNA]</scope>
    <source>
        <strain evidence="11 12">DSM 17069</strain>
    </source>
</reference>
<keyword evidence="6" id="KW-0100">Branched-chain amino acid biosynthesis</keyword>
<keyword evidence="5 9" id="KW-0808">Transferase</keyword>
<dbReference type="PANTHER" id="PTHR43538">
    <property type="entry name" value="ALPHA-IPM SYNTHASE/HOMOCITRATE SYNTHASE"/>
    <property type="match status" value="1"/>
</dbReference>
<dbReference type="HOGENOM" id="CLU_022158_7_0_5"/>
<dbReference type="PROSITE" id="PS00816">
    <property type="entry name" value="AIPM_HOMOCIT_SYNTH_2"/>
    <property type="match status" value="1"/>
</dbReference>
<evidence type="ECO:0000259" key="10">
    <source>
        <dbReference type="PROSITE" id="PS50991"/>
    </source>
</evidence>
<dbReference type="SUPFAM" id="SSF110921">
    <property type="entry name" value="2-isopropylmalate synthase LeuA, allosteric (dimerisation) domain"/>
    <property type="match status" value="1"/>
</dbReference>
<dbReference type="SMART" id="SM00917">
    <property type="entry name" value="LeuA_dimer"/>
    <property type="match status" value="1"/>
</dbReference>
<dbReference type="GO" id="GO:0009097">
    <property type="term" value="P:isoleucine biosynthetic process"/>
    <property type="evidence" value="ECO:0007669"/>
    <property type="project" value="UniProtKB-UniRule"/>
</dbReference>
<evidence type="ECO:0000256" key="1">
    <source>
        <dbReference type="ARBA" id="ARBA00004743"/>
    </source>
</evidence>
<feature type="domain" description="Pyruvate carboxyltransferase" evidence="10">
    <location>
        <begin position="33"/>
        <end position="299"/>
    </location>
</feature>
<dbReference type="InterPro" id="IPR036230">
    <property type="entry name" value="LeuA_allosteric_dom_sf"/>
</dbReference>
<evidence type="ECO:0000256" key="5">
    <source>
        <dbReference type="ARBA" id="ARBA00022679"/>
    </source>
</evidence>
<dbReference type="PATRIC" id="fig|1288298.3.peg.1316"/>
<dbReference type="CDD" id="cd07941">
    <property type="entry name" value="DRE_TIM_LeuA3"/>
    <property type="match status" value="1"/>
</dbReference>
<dbReference type="AlphaFoldDB" id="A0A0A0HQX9"/>
<dbReference type="NCBIfam" id="TIGR00977">
    <property type="entry name" value="citramal_synth"/>
    <property type="match status" value="1"/>
</dbReference>
<dbReference type="InterPro" id="IPR013709">
    <property type="entry name" value="2-isopropylmalate_synth_dimer"/>
</dbReference>
<dbReference type="Gene3D" id="1.10.238.260">
    <property type="match status" value="1"/>
</dbReference>
<evidence type="ECO:0000313" key="11">
    <source>
        <dbReference type="EMBL" id="KGM88473.1"/>
    </source>
</evidence>
<evidence type="ECO:0000256" key="4">
    <source>
        <dbReference type="ARBA" id="ARBA00022624"/>
    </source>
</evidence>
<dbReference type="PROSITE" id="PS50991">
    <property type="entry name" value="PYR_CT"/>
    <property type="match status" value="1"/>
</dbReference>
<dbReference type="Proteomes" id="UP000030021">
    <property type="component" value="Unassembled WGS sequence"/>
</dbReference>
<dbReference type="UniPathway" id="UPA00047">
    <property type="reaction ID" value="UER00066"/>
</dbReference>
<proteinExistence type="inferred from homology"/>
<dbReference type="GO" id="GO:0003852">
    <property type="term" value="F:2-isopropylmalate synthase activity"/>
    <property type="evidence" value="ECO:0007669"/>
    <property type="project" value="InterPro"/>
</dbReference>
<dbReference type="Pfam" id="PF00682">
    <property type="entry name" value="HMGL-like"/>
    <property type="match status" value="1"/>
</dbReference>
<dbReference type="Gene3D" id="3.30.160.270">
    <property type="match status" value="1"/>
</dbReference>
<comment type="similarity">
    <text evidence="2 9">Belongs to the alpha-IPM synthase/homocitrate synthase family.</text>
</comment>
<dbReference type="InterPro" id="IPR000891">
    <property type="entry name" value="PYR_CT"/>
</dbReference>
<gene>
    <name evidence="11" type="ORF">rosmuc_01304</name>
</gene>
<dbReference type="EMBL" id="AONH01000007">
    <property type="protein sequence ID" value="KGM88473.1"/>
    <property type="molecule type" value="Genomic_DNA"/>
</dbReference>
<keyword evidence="4" id="KW-0412">Isoleucine biosynthesis</keyword>
<dbReference type="STRING" id="215743.ROSMUCSMR3_00521"/>
<evidence type="ECO:0000313" key="12">
    <source>
        <dbReference type="Proteomes" id="UP000030021"/>
    </source>
</evidence>
<dbReference type="InterPro" id="IPR005675">
    <property type="entry name" value="Citramal_synthase"/>
</dbReference>
<dbReference type="PROSITE" id="PS00815">
    <property type="entry name" value="AIPM_HOMOCIT_SYNTH_1"/>
    <property type="match status" value="1"/>
</dbReference>
<organism evidence="11 12">
    <name type="scientific">Roseovarius mucosus DSM 17069</name>
    <dbReference type="NCBI Taxonomy" id="1288298"/>
    <lineage>
        <taxon>Bacteria</taxon>
        <taxon>Pseudomonadati</taxon>
        <taxon>Pseudomonadota</taxon>
        <taxon>Alphaproteobacteria</taxon>
        <taxon>Rhodobacterales</taxon>
        <taxon>Roseobacteraceae</taxon>
        <taxon>Roseovarius</taxon>
    </lineage>
</organism>
<name>A0A0A0HQX9_9RHOB</name>
<evidence type="ECO:0000256" key="3">
    <source>
        <dbReference type="ARBA" id="ARBA00022605"/>
    </source>
</evidence>
<comment type="pathway">
    <text evidence="1">Amino-acid biosynthesis; L-isoleucine biosynthesis; 2-oxobutanoate from pyruvate: step 1/3.</text>
</comment>